<accession>A0A9P6W4K2</accession>
<dbReference type="Gene3D" id="3.30.70.100">
    <property type="match status" value="1"/>
</dbReference>
<proteinExistence type="predicted"/>
<dbReference type="Proteomes" id="UP000777482">
    <property type="component" value="Unassembled WGS sequence"/>
</dbReference>
<dbReference type="OrthoDB" id="10011777at2759"/>
<name>A0A9P6W4K2_RHOMI</name>
<gene>
    <name evidence="1" type="ORF">C6P46_003364</name>
</gene>
<dbReference type="EMBL" id="PUHQ01000027">
    <property type="protein sequence ID" value="KAG0662418.1"/>
    <property type="molecule type" value="Genomic_DNA"/>
</dbReference>
<comment type="caution">
    <text evidence="1">The sequence shown here is derived from an EMBL/GenBank/DDBJ whole genome shotgun (WGS) entry which is preliminary data.</text>
</comment>
<dbReference type="SUPFAM" id="SSF54909">
    <property type="entry name" value="Dimeric alpha+beta barrel"/>
    <property type="match status" value="1"/>
</dbReference>
<dbReference type="AlphaFoldDB" id="A0A9P6W4K2"/>
<sequence length="104" mass="11642">MADKPPSSGLCVVFARVVAKEGKADELEKLLQAAVKSANSDKEPYTLTYRCARHGDEFRLFEEYDQDVEGGIKAHMAQEPFQNLMKSGLAKETEIKFFTEVAKL</sequence>
<evidence type="ECO:0000313" key="1">
    <source>
        <dbReference type="EMBL" id="KAG0662418.1"/>
    </source>
</evidence>
<organism evidence="1 2">
    <name type="scientific">Rhodotorula mucilaginosa</name>
    <name type="common">Yeast</name>
    <name type="synonym">Rhodotorula rubra</name>
    <dbReference type="NCBI Taxonomy" id="5537"/>
    <lineage>
        <taxon>Eukaryota</taxon>
        <taxon>Fungi</taxon>
        <taxon>Dikarya</taxon>
        <taxon>Basidiomycota</taxon>
        <taxon>Pucciniomycotina</taxon>
        <taxon>Microbotryomycetes</taxon>
        <taxon>Sporidiobolales</taxon>
        <taxon>Sporidiobolaceae</taxon>
        <taxon>Rhodotorula</taxon>
    </lineage>
</organism>
<evidence type="ECO:0008006" key="3">
    <source>
        <dbReference type="Google" id="ProtNLM"/>
    </source>
</evidence>
<evidence type="ECO:0000313" key="2">
    <source>
        <dbReference type="Proteomes" id="UP000777482"/>
    </source>
</evidence>
<protein>
    <recommendedName>
        <fullName evidence="3">ABM domain-containing protein</fullName>
    </recommendedName>
</protein>
<reference evidence="1 2" key="1">
    <citation type="submission" date="2020-11" db="EMBL/GenBank/DDBJ databases">
        <title>Kefir isolates.</title>
        <authorList>
            <person name="Marcisauskas S."/>
            <person name="Kim Y."/>
            <person name="Blasche S."/>
        </authorList>
    </citation>
    <scope>NUCLEOTIDE SEQUENCE [LARGE SCALE GENOMIC DNA]</scope>
    <source>
        <strain evidence="1 2">KR</strain>
    </source>
</reference>
<dbReference type="InterPro" id="IPR011008">
    <property type="entry name" value="Dimeric_a/b-barrel"/>
</dbReference>
<keyword evidence="2" id="KW-1185">Reference proteome</keyword>